<proteinExistence type="predicted"/>
<evidence type="ECO:0000256" key="1">
    <source>
        <dbReference type="SAM" id="Phobius"/>
    </source>
</evidence>
<dbReference type="GO" id="GO:0044874">
    <property type="term" value="P:lipoprotein localization to outer membrane"/>
    <property type="evidence" value="ECO:0007669"/>
    <property type="project" value="TreeGrafter"/>
</dbReference>
<dbReference type="PANTHER" id="PTHR30489">
    <property type="entry name" value="LIPOPROTEIN-RELEASING SYSTEM TRANSMEMBRANE PROTEIN LOLE"/>
    <property type="match status" value="1"/>
</dbReference>
<feature type="transmembrane region" description="Helical" evidence="1">
    <location>
        <begin position="316"/>
        <end position="343"/>
    </location>
</feature>
<evidence type="ECO:0000313" key="3">
    <source>
        <dbReference type="EMBL" id="WPU64990.1"/>
    </source>
</evidence>
<name>A0AAX4HNU2_9BACT</name>
<dbReference type="InterPro" id="IPR051447">
    <property type="entry name" value="Lipoprotein-release_system"/>
</dbReference>
<reference evidence="3 4" key="1">
    <citation type="submission" date="2023-11" db="EMBL/GenBank/DDBJ databases">
        <title>Peredibacter starrii A3.12.</title>
        <authorList>
            <person name="Mitchell R.J."/>
        </authorList>
    </citation>
    <scope>NUCLEOTIDE SEQUENCE [LARGE SCALE GENOMIC DNA]</scope>
    <source>
        <strain evidence="3 4">A3.12</strain>
    </source>
</reference>
<feature type="transmembrane region" description="Helical" evidence="1">
    <location>
        <begin position="275"/>
        <end position="296"/>
    </location>
</feature>
<feature type="transmembrane region" description="Helical" evidence="1">
    <location>
        <begin position="21"/>
        <end position="45"/>
    </location>
</feature>
<dbReference type="Proteomes" id="UP001324634">
    <property type="component" value="Chromosome"/>
</dbReference>
<evidence type="ECO:0000259" key="2">
    <source>
        <dbReference type="Pfam" id="PF12704"/>
    </source>
</evidence>
<dbReference type="RefSeq" id="WP_321394842.1">
    <property type="nucleotide sequence ID" value="NZ_CP139487.1"/>
</dbReference>
<dbReference type="Pfam" id="PF12704">
    <property type="entry name" value="MacB_PCD"/>
    <property type="match status" value="1"/>
</dbReference>
<keyword evidence="1" id="KW-0812">Transmembrane</keyword>
<organism evidence="3 4">
    <name type="scientific">Peredibacter starrii</name>
    <dbReference type="NCBI Taxonomy" id="28202"/>
    <lineage>
        <taxon>Bacteria</taxon>
        <taxon>Pseudomonadati</taxon>
        <taxon>Bdellovibrionota</taxon>
        <taxon>Bacteriovoracia</taxon>
        <taxon>Bacteriovoracales</taxon>
        <taxon>Bacteriovoracaceae</taxon>
        <taxon>Peredibacter</taxon>
    </lineage>
</organism>
<feature type="domain" description="MacB-like periplasmic core" evidence="2">
    <location>
        <begin position="30"/>
        <end position="218"/>
    </location>
</feature>
<keyword evidence="4" id="KW-1185">Reference proteome</keyword>
<protein>
    <submittedName>
        <fullName evidence="3">FtsX-like permease family protein</fullName>
    </submittedName>
</protein>
<evidence type="ECO:0000313" key="4">
    <source>
        <dbReference type="Proteomes" id="UP001324634"/>
    </source>
</evidence>
<dbReference type="GO" id="GO:0098797">
    <property type="term" value="C:plasma membrane protein complex"/>
    <property type="evidence" value="ECO:0007669"/>
    <property type="project" value="TreeGrafter"/>
</dbReference>
<keyword evidence="1" id="KW-0472">Membrane</keyword>
<feature type="transmembrane region" description="Helical" evidence="1">
    <location>
        <begin position="382"/>
        <end position="402"/>
    </location>
</feature>
<gene>
    <name evidence="3" type="ORF">SOO65_20040</name>
</gene>
<dbReference type="KEGG" id="psti:SOO65_20040"/>
<accession>A0AAX4HNU2</accession>
<keyword evidence="1" id="KW-1133">Transmembrane helix</keyword>
<dbReference type="InterPro" id="IPR025857">
    <property type="entry name" value="MacB_PCD"/>
</dbReference>
<dbReference type="AlphaFoldDB" id="A0AAX4HNU2"/>
<sequence length="412" mass="46957">MLNTENRYLFKFAWKSIRRNAGRSFFIGFSVSLAVVIAVWVIAFFDGLNSQIEKAVVNTNTGFFQVQDPVYAATTDSSSPREFTPTLAQTLSKEPVSAASPELVLDGNISTPEGATGLLVIGIDPEIHKQLMPIYEKITSGTFLTQDDEYGVVIGQELATLFKFNVGDQMVLNYQDKVGELRSELITIRGIYHYNSKGFEKRFVYINQKTWQNLFLNEYTGKTLFNRVTILTPDLKYEPIVHDRIQGTDLKLKSWKQLNPEMAVVLEFHDGMIKFFFLIIALTITMTIMTPVRMLWQERFKELKMMSIIGVSASKFWKIGIYEVILMILLSSVFSIFMLTAIIGTQTRNGVDFRYLNDGVAIERAGIKLPGIIFPKLTPEQLLITFLFVIFVLSISYLWSIYRTLTKLEAEI</sequence>
<dbReference type="PANTHER" id="PTHR30489:SF0">
    <property type="entry name" value="LIPOPROTEIN-RELEASING SYSTEM TRANSMEMBRANE PROTEIN LOLE"/>
    <property type="match status" value="1"/>
</dbReference>
<dbReference type="EMBL" id="CP139487">
    <property type="protein sequence ID" value="WPU64990.1"/>
    <property type="molecule type" value="Genomic_DNA"/>
</dbReference>